<evidence type="ECO:0000256" key="1">
    <source>
        <dbReference type="ARBA" id="ARBA00004370"/>
    </source>
</evidence>
<gene>
    <name evidence="8" type="ORF">HELGO_WM22650</name>
</gene>
<dbReference type="InterPro" id="IPR036737">
    <property type="entry name" value="OmpA-like_sf"/>
</dbReference>
<feature type="compositionally biased region" description="Low complexity" evidence="5">
    <location>
        <begin position="317"/>
        <end position="348"/>
    </location>
</feature>
<dbReference type="GO" id="GO:0016020">
    <property type="term" value="C:membrane"/>
    <property type="evidence" value="ECO:0007669"/>
    <property type="project" value="UniProtKB-SubCell"/>
</dbReference>
<dbReference type="AlphaFoldDB" id="A0A6S6UDV8"/>
<dbReference type="CDD" id="cd07185">
    <property type="entry name" value="OmpA_C-like"/>
    <property type="match status" value="1"/>
</dbReference>
<evidence type="ECO:0000313" key="8">
    <source>
        <dbReference type="EMBL" id="CAA6828591.1"/>
    </source>
</evidence>
<dbReference type="SUPFAM" id="SSF103088">
    <property type="entry name" value="OmpA-like"/>
    <property type="match status" value="1"/>
</dbReference>
<feature type="region of interest" description="Disordered" evidence="5">
    <location>
        <begin position="886"/>
        <end position="912"/>
    </location>
</feature>
<feature type="compositionally biased region" description="Low complexity" evidence="5">
    <location>
        <begin position="453"/>
        <end position="462"/>
    </location>
</feature>
<dbReference type="InterPro" id="IPR006665">
    <property type="entry name" value="OmpA-like"/>
</dbReference>
<evidence type="ECO:0000256" key="3">
    <source>
        <dbReference type="PROSITE-ProRule" id="PRU00473"/>
    </source>
</evidence>
<proteinExistence type="predicted"/>
<feature type="domain" description="OmpA-like" evidence="7">
    <location>
        <begin position="803"/>
        <end position="912"/>
    </location>
</feature>
<keyword evidence="4" id="KW-0175">Coiled coil</keyword>
<evidence type="ECO:0000259" key="7">
    <source>
        <dbReference type="PROSITE" id="PS51123"/>
    </source>
</evidence>
<dbReference type="Gene3D" id="3.30.1330.60">
    <property type="entry name" value="OmpA-like domain"/>
    <property type="match status" value="1"/>
</dbReference>
<feature type="coiled-coil region" evidence="4">
    <location>
        <begin position="764"/>
        <end position="791"/>
    </location>
</feature>
<evidence type="ECO:0000256" key="4">
    <source>
        <dbReference type="SAM" id="Coils"/>
    </source>
</evidence>
<feature type="region of interest" description="Disordered" evidence="5">
    <location>
        <begin position="448"/>
        <end position="473"/>
    </location>
</feature>
<reference evidence="8" key="1">
    <citation type="submission" date="2020-01" db="EMBL/GenBank/DDBJ databases">
        <authorList>
            <person name="Meier V. D."/>
            <person name="Meier V D."/>
        </authorList>
    </citation>
    <scope>NUCLEOTIDE SEQUENCE</scope>
    <source>
        <strain evidence="8">HLG_WM_MAG_10</strain>
    </source>
</reference>
<name>A0A6S6UDV8_9BACT</name>
<feature type="compositionally biased region" description="Basic and acidic residues" evidence="5">
    <location>
        <begin position="901"/>
        <end position="912"/>
    </location>
</feature>
<feature type="chain" id="PRO_5028089283" evidence="6">
    <location>
        <begin position="21"/>
        <end position="912"/>
    </location>
</feature>
<evidence type="ECO:0000256" key="6">
    <source>
        <dbReference type="SAM" id="SignalP"/>
    </source>
</evidence>
<keyword evidence="6" id="KW-0732">Signal</keyword>
<evidence type="ECO:0000256" key="2">
    <source>
        <dbReference type="ARBA" id="ARBA00023136"/>
    </source>
</evidence>
<comment type="subcellular location">
    <subcellularLocation>
        <location evidence="1">Membrane</location>
    </subcellularLocation>
</comment>
<protein>
    <submittedName>
        <fullName evidence="8">OmpA family protein</fullName>
    </submittedName>
</protein>
<dbReference type="Pfam" id="PF00691">
    <property type="entry name" value="OmpA"/>
    <property type="match status" value="1"/>
</dbReference>
<feature type="region of interest" description="Disordered" evidence="5">
    <location>
        <begin position="311"/>
        <end position="348"/>
    </location>
</feature>
<keyword evidence="2 3" id="KW-0472">Membrane</keyword>
<accession>A0A6S6UDV8</accession>
<feature type="signal peptide" evidence="6">
    <location>
        <begin position="1"/>
        <end position="20"/>
    </location>
</feature>
<dbReference type="InterPro" id="IPR006664">
    <property type="entry name" value="OMP_bac"/>
</dbReference>
<sequence>MNKFIYAFSFLLLTTTASIAQQHRYALKIGLHGGLSNYYGDLSHQVWDLPHQLKEPIQDFNFLSYGISVEYHVSRTFGLRLWGMKSQFKASDRTYENSATYNRALNVQTDLLDASLLGIVYFDNDLVLNSRAAVAPYFMFGGGLTHFETKGDLLSEDNNRYHYWSDNTIRTEAETGLNAGTASLIEQDYSYETALQPLNTENANYNPITWNVALGLGVKFRLSSRFHLHLEALVRYTGSDYLDDVSGAYRSNYTDNFQAYAADPSAANRSTRGSSPEMNDWYTFVGLSAHYSFGQKTYKIRPSIIYTENLGSSSSLNKTTNTANSNENKTNNNSTQGPSNTTGSDTTVQKVTTTTTTIKTVTVDTFNNSSSSIEPQTTNRAVVKVEPIPTVETIESVTNKVSGDSISQIIPNVASDTLLKDSVETLVVAPNTENNKTAIPLAADTIAEPTPSPTVTTVVNNPAPKADAPTTASKEIMTTQNTSTAATNPVDAGQIRALEIQEEALAQKHQYELLLQKERYERQLSELKLQKDLERERQRSTPNSKEQELQYQLKLEQQKLANELEKQKLLNQLAVEKNRPAPDTKQDALQLQQQKYEADLKLQQQAYEHKLEIQALQNQLNLEQLKKAKEGTGTVNSPAPSTNTATAQELERLSNAIEEQNNRPVATGSDTVIIINNNNNTSTPTNSNATVNPNMQEDLLRMEVEQQALLLKIKDLEAANQAFTKDTITIVQRDSIFVGNGANAALTTQLNQQQVSNNSLTTKLALAQQKSKAQQSKIDSLQSALKKVESEKKVVAGKLGDFLTQKKGTYITKIYFDVAKSSLTVQAKETLTTLAYYLEKYPTVQFMVKGFASKTGRTDVNERLSAERASEVANFLKQSGIAGERIKTTPLGEQDSNSSNELDRRAEVHLSF</sequence>
<organism evidence="8">
    <name type="scientific">uncultured Aureispira sp</name>
    <dbReference type="NCBI Taxonomy" id="1331704"/>
    <lineage>
        <taxon>Bacteria</taxon>
        <taxon>Pseudomonadati</taxon>
        <taxon>Bacteroidota</taxon>
        <taxon>Saprospiria</taxon>
        <taxon>Saprospirales</taxon>
        <taxon>Saprospiraceae</taxon>
        <taxon>Aureispira</taxon>
        <taxon>environmental samples</taxon>
    </lineage>
</organism>
<evidence type="ECO:0000256" key="5">
    <source>
        <dbReference type="SAM" id="MobiDB-lite"/>
    </source>
</evidence>
<feature type="coiled-coil region" evidence="4">
    <location>
        <begin position="510"/>
        <end position="537"/>
    </location>
</feature>
<dbReference type="EMBL" id="CACVAQ010000433">
    <property type="protein sequence ID" value="CAA6828591.1"/>
    <property type="molecule type" value="Genomic_DNA"/>
</dbReference>
<dbReference type="PROSITE" id="PS51123">
    <property type="entry name" value="OMPA_2"/>
    <property type="match status" value="1"/>
</dbReference>
<dbReference type="PRINTS" id="PR01021">
    <property type="entry name" value="OMPADOMAIN"/>
</dbReference>